<name>A0A9X0CXK0_9CNID</name>
<proteinExistence type="predicted"/>
<evidence type="ECO:0000313" key="1">
    <source>
        <dbReference type="EMBL" id="KAJ7377144.1"/>
    </source>
</evidence>
<comment type="caution">
    <text evidence="1">The sequence shown here is derived from an EMBL/GenBank/DDBJ whole genome shotgun (WGS) entry which is preliminary data.</text>
</comment>
<organism evidence="1 2">
    <name type="scientific">Desmophyllum pertusum</name>
    <dbReference type="NCBI Taxonomy" id="174260"/>
    <lineage>
        <taxon>Eukaryota</taxon>
        <taxon>Metazoa</taxon>
        <taxon>Cnidaria</taxon>
        <taxon>Anthozoa</taxon>
        <taxon>Hexacorallia</taxon>
        <taxon>Scleractinia</taxon>
        <taxon>Caryophylliina</taxon>
        <taxon>Caryophylliidae</taxon>
        <taxon>Desmophyllum</taxon>
    </lineage>
</organism>
<evidence type="ECO:0000313" key="2">
    <source>
        <dbReference type="Proteomes" id="UP001163046"/>
    </source>
</evidence>
<keyword evidence="2" id="KW-1185">Reference proteome</keyword>
<dbReference type="EMBL" id="MU826383">
    <property type="protein sequence ID" value="KAJ7377144.1"/>
    <property type="molecule type" value="Genomic_DNA"/>
</dbReference>
<dbReference type="Proteomes" id="UP001163046">
    <property type="component" value="Unassembled WGS sequence"/>
</dbReference>
<sequence>MVLVDKLTGDSHTELVRRYYLYRSVGQEYCKAIILTISYTAAVCHREDTGKKYTAGETFTLKNCSQSCMCNENGQISCVPMCSRTKCPREHDPEVEVQSKWEEIVGARVRYRNVYQTVGDSGEVAFLSPKTVNASAVAEGMVPYDVHRYDSSGQRIKNVATAYYTFPGLSESAAPVIYDPAKRPDPY</sequence>
<protein>
    <submittedName>
        <fullName evidence="1">TEL2-interacting protein 2</fullName>
    </submittedName>
</protein>
<gene>
    <name evidence="1" type="primary">TTI2_2</name>
    <name evidence="1" type="ORF">OS493_030740</name>
</gene>
<reference evidence="1" key="1">
    <citation type="submission" date="2023-01" db="EMBL/GenBank/DDBJ databases">
        <title>Genome assembly of the deep-sea coral Lophelia pertusa.</title>
        <authorList>
            <person name="Herrera S."/>
            <person name="Cordes E."/>
        </authorList>
    </citation>
    <scope>NUCLEOTIDE SEQUENCE</scope>
    <source>
        <strain evidence="1">USNM1676648</strain>
        <tissue evidence="1">Polyp</tissue>
    </source>
</reference>
<dbReference type="OrthoDB" id="5968675at2759"/>
<dbReference type="AlphaFoldDB" id="A0A9X0CXK0"/>
<accession>A0A9X0CXK0</accession>